<feature type="compositionally biased region" description="Low complexity" evidence="1">
    <location>
        <begin position="38"/>
        <end position="50"/>
    </location>
</feature>
<evidence type="ECO:0000313" key="2">
    <source>
        <dbReference type="EMBL" id="VDM71504.1"/>
    </source>
</evidence>
<feature type="compositionally biased region" description="Basic and acidic residues" evidence="1">
    <location>
        <begin position="1"/>
        <end position="37"/>
    </location>
</feature>
<feature type="region of interest" description="Disordered" evidence="1">
    <location>
        <begin position="1"/>
        <end position="61"/>
    </location>
</feature>
<organism evidence="2 3">
    <name type="scientific">Strongylus vulgaris</name>
    <name type="common">Blood worm</name>
    <dbReference type="NCBI Taxonomy" id="40348"/>
    <lineage>
        <taxon>Eukaryota</taxon>
        <taxon>Metazoa</taxon>
        <taxon>Ecdysozoa</taxon>
        <taxon>Nematoda</taxon>
        <taxon>Chromadorea</taxon>
        <taxon>Rhabditida</taxon>
        <taxon>Rhabditina</taxon>
        <taxon>Rhabditomorpha</taxon>
        <taxon>Strongyloidea</taxon>
        <taxon>Strongylidae</taxon>
        <taxon>Strongylus</taxon>
    </lineage>
</organism>
<proteinExistence type="predicted"/>
<accession>A0A3P7J0K2</accession>
<dbReference type="EMBL" id="UYYB01020707">
    <property type="protein sequence ID" value="VDM71504.1"/>
    <property type="molecule type" value="Genomic_DNA"/>
</dbReference>
<evidence type="ECO:0000313" key="3">
    <source>
        <dbReference type="Proteomes" id="UP000270094"/>
    </source>
</evidence>
<sequence>MRTAEEDMHTAKGDMHTAKEDIHTAKEGVRTARRADVETAVETSTATASRSRSRSKTTVVKDDGDVDTALQTTSAITTVSYDLVSLYYKISYVITLHKYVTHEIRHLRKFCCDIHIAYMTTD</sequence>
<name>A0A3P7J0K2_STRVU</name>
<gene>
    <name evidence="2" type="ORF">SVUK_LOCUS6502</name>
</gene>
<keyword evidence="3" id="KW-1185">Reference proteome</keyword>
<protein>
    <submittedName>
        <fullName evidence="2">Uncharacterized protein</fullName>
    </submittedName>
</protein>
<reference evidence="2 3" key="1">
    <citation type="submission" date="2018-11" db="EMBL/GenBank/DDBJ databases">
        <authorList>
            <consortium name="Pathogen Informatics"/>
        </authorList>
    </citation>
    <scope>NUCLEOTIDE SEQUENCE [LARGE SCALE GENOMIC DNA]</scope>
</reference>
<evidence type="ECO:0000256" key="1">
    <source>
        <dbReference type="SAM" id="MobiDB-lite"/>
    </source>
</evidence>
<dbReference type="AlphaFoldDB" id="A0A3P7J0K2"/>
<dbReference type="Proteomes" id="UP000270094">
    <property type="component" value="Unassembled WGS sequence"/>
</dbReference>